<evidence type="ECO:0000313" key="3">
    <source>
        <dbReference type="EMBL" id="OGC54685.1"/>
    </source>
</evidence>
<proteinExistence type="predicted"/>
<name>A0A1F4VBW4_UNCKA</name>
<evidence type="ECO:0000259" key="2">
    <source>
        <dbReference type="Pfam" id="PF06725"/>
    </source>
</evidence>
<evidence type="ECO:0000256" key="1">
    <source>
        <dbReference type="SAM" id="Phobius"/>
    </source>
</evidence>
<gene>
    <name evidence="3" type="ORF">A2797_02265</name>
</gene>
<dbReference type="Proteomes" id="UP000179005">
    <property type="component" value="Unassembled WGS sequence"/>
</dbReference>
<organism evidence="3 4">
    <name type="scientific">candidate division WWE3 bacterium RIFCSPHIGHO2_01_FULL_48_15</name>
    <dbReference type="NCBI Taxonomy" id="1802619"/>
    <lineage>
        <taxon>Bacteria</taxon>
        <taxon>Katanobacteria</taxon>
    </lineage>
</organism>
<protein>
    <recommendedName>
        <fullName evidence="2">3D domain-containing protein</fullName>
    </recommendedName>
</protein>
<sequence length="163" mass="17842">MLEIAARGAVHSIFLLIIAGVIAFYPGSPIFKDSPTRVLGEKSNCLGIKLNYPRIITETINGEEFTFRYNCILKNFRATSYDGNCPGCSGRTHFTNEPVVRGICAIDQDVIAPHSTFYIPGYGPCKAADKGGGIKGKEIDLGFEDTAQSWWSARYTDVLILGE</sequence>
<reference evidence="3 4" key="1">
    <citation type="journal article" date="2016" name="Nat. Commun.">
        <title>Thousands of microbial genomes shed light on interconnected biogeochemical processes in an aquifer system.</title>
        <authorList>
            <person name="Anantharaman K."/>
            <person name="Brown C.T."/>
            <person name="Hug L.A."/>
            <person name="Sharon I."/>
            <person name="Castelle C.J."/>
            <person name="Probst A.J."/>
            <person name="Thomas B.C."/>
            <person name="Singh A."/>
            <person name="Wilkins M.J."/>
            <person name="Karaoz U."/>
            <person name="Brodie E.L."/>
            <person name="Williams K.H."/>
            <person name="Hubbard S.S."/>
            <person name="Banfield J.F."/>
        </authorList>
    </citation>
    <scope>NUCLEOTIDE SEQUENCE [LARGE SCALE GENOMIC DNA]</scope>
</reference>
<keyword evidence="1" id="KW-0472">Membrane</keyword>
<dbReference type="AlphaFoldDB" id="A0A1F4VBW4"/>
<dbReference type="GO" id="GO:0004553">
    <property type="term" value="F:hydrolase activity, hydrolyzing O-glycosyl compounds"/>
    <property type="evidence" value="ECO:0007669"/>
    <property type="project" value="InterPro"/>
</dbReference>
<evidence type="ECO:0000313" key="4">
    <source>
        <dbReference type="Proteomes" id="UP000179005"/>
    </source>
</evidence>
<comment type="caution">
    <text evidence="3">The sequence shown here is derived from an EMBL/GenBank/DDBJ whole genome shotgun (WGS) entry which is preliminary data.</text>
</comment>
<feature type="transmembrane region" description="Helical" evidence="1">
    <location>
        <begin position="6"/>
        <end position="25"/>
    </location>
</feature>
<feature type="domain" description="3D" evidence="2">
    <location>
        <begin position="105"/>
        <end position="161"/>
    </location>
</feature>
<accession>A0A1F4VBW4</accession>
<dbReference type="CDD" id="cd22786">
    <property type="entry name" value="DPBB_YuiC-like"/>
    <property type="match status" value="1"/>
</dbReference>
<dbReference type="Pfam" id="PF06725">
    <property type="entry name" value="3D"/>
    <property type="match status" value="1"/>
</dbReference>
<dbReference type="STRING" id="1802619.A2797_02265"/>
<dbReference type="EMBL" id="MEVC01000019">
    <property type="protein sequence ID" value="OGC54685.1"/>
    <property type="molecule type" value="Genomic_DNA"/>
</dbReference>
<dbReference type="GO" id="GO:0019867">
    <property type="term" value="C:outer membrane"/>
    <property type="evidence" value="ECO:0007669"/>
    <property type="project" value="InterPro"/>
</dbReference>
<keyword evidence="1" id="KW-0812">Transmembrane</keyword>
<dbReference type="InterPro" id="IPR010611">
    <property type="entry name" value="3D_dom"/>
</dbReference>
<dbReference type="GO" id="GO:0009254">
    <property type="term" value="P:peptidoglycan turnover"/>
    <property type="evidence" value="ECO:0007669"/>
    <property type="project" value="InterPro"/>
</dbReference>
<keyword evidence="1" id="KW-1133">Transmembrane helix</keyword>